<organism evidence="1 2">
    <name type="scientific">Actinobaculum massiliense ACS-171-V-Col2</name>
    <dbReference type="NCBI Taxonomy" id="883066"/>
    <lineage>
        <taxon>Bacteria</taxon>
        <taxon>Bacillati</taxon>
        <taxon>Actinomycetota</taxon>
        <taxon>Actinomycetes</taxon>
        <taxon>Actinomycetales</taxon>
        <taxon>Actinomycetaceae</taxon>
        <taxon>Actinobaculum</taxon>
    </lineage>
</organism>
<protein>
    <recommendedName>
        <fullName evidence="3">Bacteriocin biosynthesis cyclodehydratase domain-containing protein</fullName>
    </recommendedName>
</protein>
<dbReference type="Gene3D" id="3.40.50.720">
    <property type="entry name" value="NAD(P)-binding Rossmann-like Domain"/>
    <property type="match status" value="1"/>
</dbReference>
<evidence type="ECO:0000313" key="2">
    <source>
        <dbReference type="Proteomes" id="UP000009888"/>
    </source>
</evidence>
<sequence length="260" mass="27997">MLTRQRSAPEVLRAAADHGISEDRARELVSLLERAGVMTRPHDSRENTFQRPLVPALDPLGVEVVFALARAGISTVITQDSESISPADHPALRSFATTGKRLDATLAALGRQGLNLKLIQTGSGEDTEADCAFITGAGTIDPLRCDFLMARSLPHLLVCSEDRDISVGPLVLPHRSACARCLYHHRLSADPYWALVAPQVYTKTPAFAPLADLALGALHAVRAIDLSFTNRQLRIPPTPGIPELVDIAPHPECGCMAQVP</sequence>
<dbReference type="eggNOG" id="COG0476">
    <property type="taxonomic scope" value="Bacteria"/>
</dbReference>
<dbReference type="Proteomes" id="UP000009888">
    <property type="component" value="Unassembled WGS sequence"/>
</dbReference>
<evidence type="ECO:0008006" key="3">
    <source>
        <dbReference type="Google" id="ProtNLM"/>
    </source>
</evidence>
<accession>K9EI63</accession>
<dbReference type="PATRIC" id="fig|883066.3.peg.374"/>
<dbReference type="AlphaFoldDB" id="K9EI63"/>
<name>K9EI63_9ACTO</name>
<reference evidence="1 2" key="1">
    <citation type="submission" date="2012-09" db="EMBL/GenBank/DDBJ databases">
        <title>The Genome Sequence of Actinobaculum massiliae ACS-171-V-COL2.</title>
        <authorList>
            <consortium name="The Broad Institute Genome Sequencing Platform"/>
            <person name="Earl A."/>
            <person name="Ward D."/>
            <person name="Feldgarden M."/>
            <person name="Gevers D."/>
            <person name="Saerens B."/>
            <person name="Vaneechoutte M."/>
            <person name="Walker B."/>
            <person name="Young S.K."/>
            <person name="Zeng Q."/>
            <person name="Gargeya S."/>
            <person name="Fitzgerald M."/>
            <person name="Haas B."/>
            <person name="Abouelleil A."/>
            <person name="Alvarado L."/>
            <person name="Arachchi H.M."/>
            <person name="Berlin A."/>
            <person name="Chapman S.B."/>
            <person name="Goldberg J."/>
            <person name="Griggs A."/>
            <person name="Gujja S."/>
            <person name="Hansen M."/>
            <person name="Howarth C."/>
            <person name="Imamovic A."/>
            <person name="Larimer J."/>
            <person name="McCowen C."/>
            <person name="Montmayeur A."/>
            <person name="Murphy C."/>
            <person name="Neiman D."/>
            <person name="Pearson M."/>
            <person name="Priest M."/>
            <person name="Roberts A."/>
            <person name="Saif S."/>
            <person name="Shea T."/>
            <person name="Sisk P."/>
            <person name="Sykes S."/>
            <person name="Wortman J."/>
            <person name="Nusbaum C."/>
            <person name="Birren B."/>
        </authorList>
    </citation>
    <scope>NUCLEOTIDE SEQUENCE [LARGE SCALE GENOMIC DNA]</scope>
    <source>
        <strain evidence="2">ACS-171-V-Col2</strain>
    </source>
</reference>
<gene>
    <name evidence="1" type="ORF">HMPREF9233_00358</name>
</gene>
<proteinExistence type="predicted"/>
<dbReference type="HOGENOM" id="CLU_042635_3_0_11"/>
<evidence type="ECO:0000313" key="1">
    <source>
        <dbReference type="EMBL" id="EKU95571.1"/>
    </source>
</evidence>
<comment type="caution">
    <text evidence="1">The sequence shown here is derived from an EMBL/GenBank/DDBJ whole genome shotgun (WGS) entry which is preliminary data.</text>
</comment>
<keyword evidence="2" id="KW-1185">Reference proteome</keyword>
<dbReference type="EMBL" id="AGWL01000002">
    <property type="protein sequence ID" value="EKU95571.1"/>
    <property type="molecule type" value="Genomic_DNA"/>
</dbReference>
<dbReference type="STRING" id="202789.GCA_001457435_01779"/>